<evidence type="ECO:0000313" key="3">
    <source>
        <dbReference type="Proteomes" id="UP000024635"/>
    </source>
</evidence>
<dbReference type="AlphaFoldDB" id="A0A016V5P9"/>
<feature type="transmembrane region" description="Helical" evidence="1">
    <location>
        <begin position="12"/>
        <end position="29"/>
    </location>
</feature>
<keyword evidence="3" id="KW-1185">Reference proteome</keyword>
<keyword evidence="1" id="KW-0812">Transmembrane</keyword>
<protein>
    <submittedName>
        <fullName evidence="2">Uncharacterized protein</fullName>
    </submittedName>
</protein>
<organism evidence="2 3">
    <name type="scientific">Ancylostoma ceylanicum</name>
    <dbReference type="NCBI Taxonomy" id="53326"/>
    <lineage>
        <taxon>Eukaryota</taxon>
        <taxon>Metazoa</taxon>
        <taxon>Ecdysozoa</taxon>
        <taxon>Nematoda</taxon>
        <taxon>Chromadorea</taxon>
        <taxon>Rhabditida</taxon>
        <taxon>Rhabditina</taxon>
        <taxon>Rhabditomorpha</taxon>
        <taxon>Strongyloidea</taxon>
        <taxon>Ancylostomatidae</taxon>
        <taxon>Ancylostomatinae</taxon>
        <taxon>Ancylostoma</taxon>
    </lineage>
</organism>
<dbReference type="Proteomes" id="UP000024635">
    <property type="component" value="Unassembled WGS sequence"/>
</dbReference>
<sequence>MMRKQRTVVLSKHLYWAHCYGIWVFSWLYSRPKKFLPHAAPPVCRSARHVNYALSYVMRRGSAYGRSSARQGFLR</sequence>
<evidence type="ECO:0000256" key="1">
    <source>
        <dbReference type="SAM" id="Phobius"/>
    </source>
</evidence>
<keyword evidence="1" id="KW-1133">Transmembrane helix</keyword>
<name>A0A016V5P9_9BILA</name>
<comment type="caution">
    <text evidence="2">The sequence shown here is derived from an EMBL/GenBank/DDBJ whole genome shotgun (WGS) entry which is preliminary data.</text>
</comment>
<proteinExistence type="predicted"/>
<keyword evidence="1" id="KW-0472">Membrane</keyword>
<accession>A0A016V5P9</accession>
<reference evidence="3" key="1">
    <citation type="journal article" date="2015" name="Nat. Genet.">
        <title>The genome and transcriptome of the zoonotic hookworm Ancylostoma ceylanicum identify infection-specific gene families.</title>
        <authorList>
            <person name="Schwarz E.M."/>
            <person name="Hu Y."/>
            <person name="Antoshechkin I."/>
            <person name="Miller M.M."/>
            <person name="Sternberg P.W."/>
            <person name="Aroian R.V."/>
        </authorList>
    </citation>
    <scope>NUCLEOTIDE SEQUENCE</scope>
    <source>
        <strain evidence="3">HY135</strain>
    </source>
</reference>
<evidence type="ECO:0000313" key="2">
    <source>
        <dbReference type="EMBL" id="EYC22566.1"/>
    </source>
</evidence>
<dbReference type="EMBL" id="JARK01001353">
    <property type="protein sequence ID" value="EYC22566.1"/>
    <property type="molecule type" value="Genomic_DNA"/>
</dbReference>
<gene>
    <name evidence="2" type="primary">Acey_s0017.g3429</name>
    <name evidence="2" type="ORF">Y032_0017g3429</name>
</gene>